<gene>
    <name evidence="1" type="ORF">Pla52n_18980</name>
</gene>
<sequence length="60" mass="6509">MDHSAWAIMGCSKYLGCGDVALHKFLSPVPAQETADLVGLRYHCEPMALATGLEGFPQHH</sequence>
<keyword evidence="2" id="KW-1185">Reference proteome</keyword>
<proteinExistence type="predicted"/>
<protein>
    <submittedName>
        <fullName evidence="1">Uncharacterized protein</fullName>
    </submittedName>
</protein>
<evidence type="ECO:0000313" key="1">
    <source>
        <dbReference type="EMBL" id="TWU06178.1"/>
    </source>
</evidence>
<accession>A0A5C6B2L8</accession>
<dbReference type="AlphaFoldDB" id="A0A5C6B2L8"/>
<dbReference type="Proteomes" id="UP000320176">
    <property type="component" value="Unassembled WGS sequence"/>
</dbReference>
<organism evidence="1 2">
    <name type="scientific">Stieleria varia</name>
    <dbReference type="NCBI Taxonomy" id="2528005"/>
    <lineage>
        <taxon>Bacteria</taxon>
        <taxon>Pseudomonadati</taxon>
        <taxon>Planctomycetota</taxon>
        <taxon>Planctomycetia</taxon>
        <taxon>Pirellulales</taxon>
        <taxon>Pirellulaceae</taxon>
        <taxon>Stieleria</taxon>
    </lineage>
</organism>
<evidence type="ECO:0000313" key="2">
    <source>
        <dbReference type="Proteomes" id="UP000320176"/>
    </source>
</evidence>
<dbReference type="EMBL" id="SJPN01000002">
    <property type="protein sequence ID" value="TWU06178.1"/>
    <property type="molecule type" value="Genomic_DNA"/>
</dbReference>
<name>A0A5C6B2L8_9BACT</name>
<reference evidence="1 2" key="1">
    <citation type="submission" date="2019-02" db="EMBL/GenBank/DDBJ databases">
        <title>Deep-cultivation of Planctomycetes and their phenomic and genomic characterization uncovers novel biology.</title>
        <authorList>
            <person name="Wiegand S."/>
            <person name="Jogler M."/>
            <person name="Boedeker C."/>
            <person name="Pinto D."/>
            <person name="Vollmers J."/>
            <person name="Rivas-Marin E."/>
            <person name="Kohn T."/>
            <person name="Peeters S.H."/>
            <person name="Heuer A."/>
            <person name="Rast P."/>
            <person name="Oberbeckmann S."/>
            <person name="Bunk B."/>
            <person name="Jeske O."/>
            <person name="Meyerdierks A."/>
            <person name="Storesund J.E."/>
            <person name="Kallscheuer N."/>
            <person name="Luecker S."/>
            <person name="Lage O.M."/>
            <person name="Pohl T."/>
            <person name="Merkel B.J."/>
            <person name="Hornburger P."/>
            <person name="Mueller R.-W."/>
            <person name="Bruemmer F."/>
            <person name="Labrenz M."/>
            <person name="Spormann A.M."/>
            <person name="Op Den Camp H."/>
            <person name="Overmann J."/>
            <person name="Amann R."/>
            <person name="Jetten M.S.M."/>
            <person name="Mascher T."/>
            <person name="Medema M.H."/>
            <person name="Devos D.P."/>
            <person name="Kaster A.-K."/>
            <person name="Ovreas L."/>
            <person name="Rohde M."/>
            <person name="Galperin M.Y."/>
            <person name="Jogler C."/>
        </authorList>
    </citation>
    <scope>NUCLEOTIDE SEQUENCE [LARGE SCALE GENOMIC DNA]</scope>
    <source>
        <strain evidence="1 2">Pla52n</strain>
    </source>
</reference>
<comment type="caution">
    <text evidence="1">The sequence shown here is derived from an EMBL/GenBank/DDBJ whole genome shotgun (WGS) entry which is preliminary data.</text>
</comment>